<evidence type="ECO:0000313" key="2">
    <source>
        <dbReference type="Proteomes" id="UP001175000"/>
    </source>
</evidence>
<accession>A0AA40C3P9</accession>
<dbReference type="AlphaFoldDB" id="A0AA40C3P9"/>
<evidence type="ECO:0000313" key="1">
    <source>
        <dbReference type="EMBL" id="KAK0624246.1"/>
    </source>
</evidence>
<gene>
    <name evidence="1" type="ORF">B0T14DRAFT_565534</name>
</gene>
<reference evidence="1" key="1">
    <citation type="submission" date="2023-06" db="EMBL/GenBank/DDBJ databases">
        <title>Genome-scale phylogeny and comparative genomics of the fungal order Sordariales.</title>
        <authorList>
            <consortium name="Lawrence Berkeley National Laboratory"/>
            <person name="Hensen N."/>
            <person name="Bonometti L."/>
            <person name="Westerberg I."/>
            <person name="Brannstrom I.O."/>
            <person name="Guillou S."/>
            <person name="Cros-Aarteil S."/>
            <person name="Calhoun S."/>
            <person name="Haridas S."/>
            <person name="Kuo A."/>
            <person name="Mondo S."/>
            <person name="Pangilinan J."/>
            <person name="Riley R."/>
            <person name="Labutti K."/>
            <person name="Andreopoulos B."/>
            <person name="Lipzen A."/>
            <person name="Chen C."/>
            <person name="Yanf M."/>
            <person name="Daum C."/>
            <person name="Ng V."/>
            <person name="Clum A."/>
            <person name="Steindorff A."/>
            <person name="Ohm R."/>
            <person name="Martin F."/>
            <person name="Silar P."/>
            <person name="Natvig D."/>
            <person name="Lalanne C."/>
            <person name="Gautier V."/>
            <person name="Ament-Velasquez S.L."/>
            <person name="Kruys A."/>
            <person name="Hutchinson M.I."/>
            <person name="Powell A.J."/>
            <person name="Barry K."/>
            <person name="Miller A.N."/>
            <person name="Grigoriev I.V."/>
            <person name="Debuchy R."/>
            <person name="Gladieux P."/>
            <person name="Thoren M.H."/>
            <person name="Johannesson H."/>
        </authorList>
    </citation>
    <scope>NUCLEOTIDE SEQUENCE</scope>
    <source>
        <strain evidence="1">CBS 606.72</strain>
    </source>
</reference>
<protein>
    <submittedName>
        <fullName evidence="1">Uncharacterized protein</fullName>
    </submittedName>
</protein>
<dbReference type="Proteomes" id="UP001175000">
    <property type="component" value="Unassembled WGS sequence"/>
</dbReference>
<comment type="caution">
    <text evidence="1">The sequence shown here is derived from an EMBL/GenBank/DDBJ whole genome shotgun (WGS) entry which is preliminary data.</text>
</comment>
<dbReference type="EMBL" id="JAULSU010000003">
    <property type="protein sequence ID" value="KAK0624246.1"/>
    <property type="molecule type" value="Genomic_DNA"/>
</dbReference>
<organism evidence="1 2">
    <name type="scientific">Immersiella caudata</name>
    <dbReference type="NCBI Taxonomy" id="314043"/>
    <lineage>
        <taxon>Eukaryota</taxon>
        <taxon>Fungi</taxon>
        <taxon>Dikarya</taxon>
        <taxon>Ascomycota</taxon>
        <taxon>Pezizomycotina</taxon>
        <taxon>Sordariomycetes</taxon>
        <taxon>Sordariomycetidae</taxon>
        <taxon>Sordariales</taxon>
        <taxon>Lasiosphaeriaceae</taxon>
        <taxon>Immersiella</taxon>
    </lineage>
</organism>
<sequence>MADTPVLYQASMSARTAILIAPAVSQLGPVLQDAVAAIQARDQNSGRLYNINELTADTFVENLYEDTERLEQLNESYRADLDLVASRPADYVVLTRGITPSMAPLILRLNEATQHVIDVYEQSRFRNDVLQARVDTPVSDTELASPDQHHIYRYTTNDLTLSERRRLAQGFIRRERQLELFTRRAREFDCCY</sequence>
<keyword evidence="2" id="KW-1185">Reference proteome</keyword>
<name>A0AA40C3P9_9PEZI</name>
<proteinExistence type="predicted"/>